<accession>A0A0G0CQ80</accession>
<dbReference type="Proteomes" id="UP000034816">
    <property type="component" value="Unassembled WGS sequence"/>
</dbReference>
<dbReference type="EMBL" id="LBQH01000001">
    <property type="protein sequence ID" value="KKP78361.1"/>
    <property type="molecule type" value="Genomic_DNA"/>
</dbReference>
<evidence type="ECO:0000313" key="2">
    <source>
        <dbReference type="Proteomes" id="UP000034816"/>
    </source>
</evidence>
<dbReference type="AlphaFoldDB" id="A0A0G0CQ80"/>
<reference evidence="1 2" key="1">
    <citation type="journal article" date="2015" name="Nature">
        <title>rRNA introns, odd ribosomes, and small enigmatic genomes across a large radiation of phyla.</title>
        <authorList>
            <person name="Brown C.T."/>
            <person name="Hug L.A."/>
            <person name="Thomas B.C."/>
            <person name="Sharon I."/>
            <person name="Castelle C.J."/>
            <person name="Singh A."/>
            <person name="Wilkins M.J."/>
            <person name="Williams K.H."/>
            <person name="Banfield J.F."/>
        </authorList>
    </citation>
    <scope>NUCLEOTIDE SEQUENCE [LARGE SCALE GENOMIC DNA]</scope>
</reference>
<sequence>MSNDYKEEKINKVFDKIFYYNIAKKVNNNYYLRSGGNNYNNLKVDLQEREFIIKKDTLKDKNVFFNPDYKFKEEINKEDFILLAKKEYENLRNYNLCRDDNNFRYIIKGFNTYYDASNNNDKNNNLIVSLGRINCSKTFISKYYNYLEEDKENNEEFKDYKSLLDD</sequence>
<organism evidence="1 2">
    <name type="scientific">candidate division WS6 bacterium GW2011_GWF1_35_23</name>
    <dbReference type="NCBI Taxonomy" id="1619097"/>
    <lineage>
        <taxon>Bacteria</taxon>
        <taxon>Candidatus Dojkabacteria</taxon>
    </lineage>
</organism>
<gene>
    <name evidence="1" type="ORF">UR73_C0001G0001</name>
</gene>
<protein>
    <submittedName>
        <fullName evidence="1">Uncharacterized protein</fullName>
    </submittedName>
</protein>
<name>A0A0G0CQ80_9BACT</name>
<proteinExistence type="predicted"/>
<evidence type="ECO:0000313" key="1">
    <source>
        <dbReference type="EMBL" id="KKP78361.1"/>
    </source>
</evidence>
<comment type="caution">
    <text evidence="1">The sequence shown here is derived from an EMBL/GenBank/DDBJ whole genome shotgun (WGS) entry which is preliminary data.</text>
</comment>